<sequence length="249" mass="25580">MTISPDFSPAATALTAVLGAYLLLGEPLLGRRMYASLARRRATESGALVGYFRSALGLWWALAACAVAALLLSPGVAAADLGIASPDKPAVVVVGVLLSTVIAVTSGRTLRDLDRQGKHVPGRAAIEAMLPGTPRERALAVAFGVTDGICAEFVYRGLLIAFGVGVLGLHLYAAAALSVLIYAVAGYYQGRQGLLVFGAFGALLTGLYLATGSLLLPMAMHVVLSVRDLTVLAPPTPSATPLTAPLATK</sequence>
<evidence type="ECO:0000313" key="4">
    <source>
        <dbReference type="Proteomes" id="UP001553843"/>
    </source>
</evidence>
<proteinExistence type="predicted"/>
<keyword evidence="1" id="KW-0472">Membrane</keyword>
<comment type="caution">
    <text evidence="3">The sequence shown here is derived from an EMBL/GenBank/DDBJ whole genome shotgun (WGS) entry which is preliminary data.</text>
</comment>
<dbReference type="RefSeq" id="WP_359774367.1">
    <property type="nucleotide sequence ID" value="NZ_JBEYRR010000002.1"/>
</dbReference>
<feature type="transmembrane region" description="Helical" evidence="1">
    <location>
        <begin position="91"/>
        <end position="110"/>
    </location>
</feature>
<evidence type="ECO:0000256" key="1">
    <source>
        <dbReference type="SAM" id="Phobius"/>
    </source>
</evidence>
<keyword evidence="1" id="KW-1133">Transmembrane helix</keyword>
<keyword evidence="1" id="KW-0812">Transmembrane</keyword>
<dbReference type="InterPro" id="IPR003675">
    <property type="entry name" value="Rce1/LyrA-like_dom"/>
</dbReference>
<evidence type="ECO:0000259" key="2">
    <source>
        <dbReference type="Pfam" id="PF02517"/>
    </source>
</evidence>
<feature type="domain" description="CAAX prenyl protease 2/Lysostaphin resistance protein A-like" evidence="2">
    <location>
        <begin position="138"/>
        <end position="224"/>
    </location>
</feature>
<feature type="transmembrane region" description="Helical" evidence="1">
    <location>
        <begin position="50"/>
        <end position="71"/>
    </location>
</feature>
<accession>A0ABV3M490</accession>
<evidence type="ECO:0000313" key="3">
    <source>
        <dbReference type="EMBL" id="MEW2366525.1"/>
    </source>
</evidence>
<dbReference type="GO" id="GO:0016787">
    <property type="term" value="F:hydrolase activity"/>
    <property type="evidence" value="ECO:0007669"/>
    <property type="project" value="UniProtKB-KW"/>
</dbReference>
<dbReference type="Proteomes" id="UP001553843">
    <property type="component" value="Unassembled WGS sequence"/>
</dbReference>
<dbReference type="EMBL" id="JBEYRS010000017">
    <property type="protein sequence ID" value="MEW2366525.1"/>
    <property type="molecule type" value="Genomic_DNA"/>
</dbReference>
<feature type="transmembrane region" description="Helical" evidence="1">
    <location>
        <begin position="12"/>
        <end position="29"/>
    </location>
</feature>
<feature type="transmembrane region" description="Helical" evidence="1">
    <location>
        <begin position="194"/>
        <end position="216"/>
    </location>
</feature>
<dbReference type="EC" id="3.4.-.-" evidence="3"/>
<gene>
    <name evidence="3" type="ORF">AB0887_31830</name>
</gene>
<feature type="transmembrane region" description="Helical" evidence="1">
    <location>
        <begin position="158"/>
        <end position="188"/>
    </location>
</feature>
<organism evidence="3 4">
    <name type="scientific">Streptomyces huasconensis</name>
    <dbReference type="NCBI Taxonomy" id="1854574"/>
    <lineage>
        <taxon>Bacteria</taxon>
        <taxon>Bacillati</taxon>
        <taxon>Actinomycetota</taxon>
        <taxon>Actinomycetes</taxon>
        <taxon>Kitasatosporales</taxon>
        <taxon>Streptomycetaceae</taxon>
        <taxon>Streptomyces</taxon>
    </lineage>
</organism>
<name>A0ABV3M490_9ACTN</name>
<dbReference type="Pfam" id="PF02517">
    <property type="entry name" value="Rce1-like"/>
    <property type="match status" value="1"/>
</dbReference>
<keyword evidence="3" id="KW-0378">Hydrolase</keyword>
<protein>
    <submittedName>
        <fullName evidence="3">CPBP family intramembrane glutamic endopeptidase</fullName>
        <ecNumber evidence="3">3.4.-.-</ecNumber>
    </submittedName>
</protein>
<reference evidence="3 4" key="1">
    <citation type="submission" date="2024-06" db="EMBL/GenBank/DDBJ databases">
        <title>The Natural Products Discovery Center: Release of the First 8490 Sequenced Strains for Exploring Actinobacteria Biosynthetic Diversity.</title>
        <authorList>
            <person name="Kalkreuter E."/>
            <person name="Kautsar S.A."/>
            <person name="Yang D."/>
            <person name="Bader C.D."/>
            <person name="Teijaro C.N."/>
            <person name="Fluegel L."/>
            <person name="Davis C.M."/>
            <person name="Simpson J.R."/>
            <person name="Lauterbach L."/>
            <person name="Steele A.D."/>
            <person name="Gui C."/>
            <person name="Meng S."/>
            <person name="Li G."/>
            <person name="Viehrig K."/>
            <person name="Ye F."/>
            <person name="Su P."/>
            <person name="Kiefer A.F."/>
            <person name="Nichols A."/>
            <person name="Cepeda A.J."/>
            <person name="Yan W."/>
            <person name="Fan B."/>
            <person name="Jiang Y."/>
            <person name="Adhikari A."/>
            <person name="Zheng C.-J."/>
            <person name="Schuster L."/>
            <person name="Cowan T.M."/>
            <person name="Smanski M.J."/>
            <person name="Chevrette M.G."/>
            <person name="De Carvalho L.P.S."/>
            <person name="Shen B."/>
        </authorList>
    </citation>
    <scope>NUCLEOTIDE SEQUENCE [LARGE SCALE GENOMIC DNA]</scope>
    <source>
        <strain evidence="3 4">NPDC047833</strain>
    </source>
</reference>
<keyword evidence="4" id="KW-1185">Reference proteome</keyword>